<organism evidence="2 5">
    <name type="scientific">Saccharopolyspora kobensis</name>
    <dbReference type="NCBI Taxonomy" id="146035"/>
    <lineage>
        <taxon>Bacteria</taxon>
        <taxon>Bacillati</taxon>
        <taxon>Actinomycetota</taxon>
        <taxon>Actinomycetes</taxon>
        <taxon>Pseudonocardiales</taxon>
        <taxon>Pseudonocardiaceae</taxon>
        <taxon>Saccharopolyspora</taxon>
    </lineage>
</organism>
<name>A0A1H6C0S7_9PSEU</name>
<dbReference type="AlphaFoldDB" id="A0A1H6C0S7"/>
<dbReference type="Proteomes" id="UP000236729">
    <property type="component" value="Unassembled WGS sequence"/>
</dbReference>
<keyword evidence="1" id="KW-1133">Transmembrane helix</keyword>
<dbReference type="EMBL" id="FNVB01000004">
    <property type="protein sequence ID" value="SEG66522.1"/>
    <property type="molecule type" value="Genomic_DNA"/>
</dbReference>
<sequence>MEPSTSAAPAKPARGKERPALIGLRAIATAHAIAIFGQPVFAGVLLSGDYDMLHTHAVGADVVYYLCMAQLAAAIFLWARGGPRWPSAVTGLVLLGETGQYFAGMFGALDVHFPLGVALIALTTTALVALWRPSTLGVAR</sequence>
<feature type="transmembrane region" description="Helical" evidence="1">
    <location>
        <begin position="115"/>
        <end position="131"/>
    </location>
</feature>
<dbReference type="RefSeq" id="WP_093345019.1">
    <property type="nucleotide sequence ID" value="NZ_FNVB01000004.1"/>
</dbReference>
<dbReference type="EMBL" id="FOME01000001">
    <property type="protein sequence ID" value="SFC23330.1"/>
    <property type="molecule type" value="Genomic_DNA"/>
</dbReference>
<evidence type="ECO:0008006" key="6">
    <source>
        <dbReference type="Google" id="ProtNLM"/>
    </source>
</evidence>
<reference evidence="2" key="2">
    <citation type="submission" date="2016-10" db="EMBL/GenBank/DDBJ databases">
        <authorList>
            <person name="de Groot N.N."/>
        </authorList>
    </citation>
    <scope>NUCLEOTIDE SEQUENCE [LARGE SCALE GENOMIC DNA]</scope>
    <source>
        <strain evidence="2">ATCC 20501</strain>
    </source>
</reference>
<feature type="transmembrane region" description="Helical" evidence="1">
    <location>
        <begin position="91"/>
        <end position="109"/>
    </location>
</feature>
<evidence type="ECO:0000256" key="1">
    <source>
        <dbReference type="SAM" id="Phobius"/>
    </source>
</evidence>
<feature type="transmembrane region" description="Helical" evidence="1">
    <location>
        <begin position="62"/>
        <end position="79"/>
    </location>
</feature>
<proteinExistence type="predicted"/>
<gene>
    <name evidence="2" type="ORF">SAMN02982929_03011</name>
    <name evidence="3" type="ORF">SAMN05216506_101250</name>
</gene>
<evidence type="ECO:0000313" key="4">
    <source>
        <dbReference type="Proteomes" id="UP000199690"/>
    </source>
</evidence>
<feature type="transmembrane region" description="Helical" evidence="1">
    <location>
        <begin position="21"/>
        <end position="42"/>
    </location>
</feature>
<reference evidence="4 5" key="1">
    <citation type="submission" date="2016-10" db="EMBL/GenBank/DDBJ databases">
        <authorList>
            <person name="Varghese N."/>
            <person name="Submissions S."/>
        </authorList>
    </citation>
    <scope>NUCLEOTIDE SEQUENCE [LARGE SCALE GENOMIC DNA]</scope>
    <source>
        <strain evidence="5">ATCC 20501</strain>
        <strain evidence="3 4">CGMCC 4.3529</strain>
    </source>
</reference>
<evidence type="ECO:0000313" key="5">
    <source>
        <dbReference type="Proteomes" id="UP000236729"/>
    </source>
</evidence>
<keyword evidence="1" id="KW-0472">Membrane</keyword>
<keyword evidence="4" id="KW-1185">Reference proteome</keyword>
<evidence type="ECO:0000313" key="2">
    <source>
        <dbReference type="EMBL" id="SEG66522.1"/>
    </source>
</evidence>
<accession>A0A1I1HQP7</accession>
<keyword evidence="1" id="KW-0812">Transmembrane</keyword>
<protein>
    <recommendedName>
        <fullName evidence="6">Integral membrane protein</fullName>
    </recommendedName>
</protein>
<evidence type="ECO:0000313" key="3">
    <source>
        <dbReference type="EMBL" id="SFC23330.1"/>
    </source>
</evidence>
<accession>A0A1H6C0S7</accession>
<dbReference type="Proteomes" id="UP000199690">
    <property type="component" value="Unassembled WGS sequence"/>
</dbReference>